<name>A0A3R9P6Z0_9BACT</name>
<keyword evidence="1" id="KW-1133">Transmembrane helix</keyword>
<dbReference type="OrthoDB" id="9867350at2"/>
<evidence type="ECO:0000256" key="1">
    <source>
        <dbReference type="SAM" id="Phobius"/>
    </source>
</evidence>
<keyword evidence="1" id="KW-0812">Transmembrane</keyword>
<dbReference type="Proteomes" id="UP000273500">
    <property type="component" value="Unassembled WGS sequence"/>
</dbReference>
<protein>
    <submittedName>
        <fullName evidence="2">Uncharacterized protein</fullName>
    </submittedName>
</protein>
<reference evidence="2 3" key="1">
    <citation type="submission" date="2018-12" db="EMBL/GenBank/DDBJ databases">
        <authorList>
            <person name="Feng G."/>
            <person name="Zhu H."/>
        </authorList>
    </citation>
    <scope>NUCLEOTIDE SEQUENCE [LARGE SCALE GENOMIC DNA]</scope>
    <source>
        <strain evidence="2 3">KCTC 12533</strain>
    </source>
</reference>
<keyword evidence="1" id="KW-0472">Membrane</keyword>
<keyword evidence="3" id="KW-1185">Reference proteome</keyword>
<gene>
    <name evidence="2" type="ORF">EI291_05615</name>
</gene>
<feature type="transmembrane region" description="Helical" evidence="1">
    <location>
        <begin position="12"/>
        <end position="32"/>
    </location>
</feature>
<evidence type="ECO:0000313" key="2">
    <source>
        <dbReference type="EMBL" id="RSK50130.1"/>
    </source>
</evidence>
<sequence>MPAEQKPSFPPWIMPLLSLLAGVIGSLATFSYKYGALEGKVSANADKIETLRTDLNALRADYQTDKAKREAEQAARLASYEQARAAKLAEMENILTRMEKVPAPN</sequence>
<accession>A0A3R9P6Z0</accession>
<evidence type="ECO:0000313" key="3">
    <source>
        <dbReference type="Proteomes" id="UP000273500"/>
    </source>
</evidence>
<dbReference type="EMBL" id="RWIT01000002">
    <property type="protein sequence ID" value="RSK50130.1"/>
    <property type="molecule type" value="Genomic_DNA"/>
</dbReference>
<proteinExistence type="predicted"/>
<dbReference type="RefSeq" id="WP_125418828.1">
    <property type="nucleotide sequence ID" value="NZ_RWIT01000002.1"/>
</dbReference>
<dbReference type="AlphaFoldDB" id="A0A3R9P6Z0"/>
<comment type="caution">
    <text evidence="2">The sequence shown here is derived from an EMBL/GenBank/DDBJ whole genome shotgun (WGS) entry which is preliminary data.</text>
</comment>
<organism evidence="2 3">
    <name type="scientific">Hymenobacter rigui</name>
    <dbReference type="NCBI Taxonomy" id="334424"/>
    <lineage>
        <taxon>Bacteria</taxon>
        <taxon>Pseudomonadati</taxon>
        <taxon>Bacteroidota</taxon>
        <taxon>Cytophagia</taxon>
        <taxon>Cytophagales</taxon>
        <taxon>Hymenobacteraceae</taxon>
        <taxon>Hymenobacter</taxon>
    </lineage>
</organism>